<dbReference type="InterPro" id="IPR035009">
    <property type="entry name" value="SR140_RRM"/>
</dbReference>
<evidence type="ECO:0000313" key="8">
    <source>
        <dbReference type="Proteomes" id="UP000828390"/>
    </source>
</evidence>
<organism evidence="7 8">
    <name type="scientific">Dreissena polymorpha</name>
    <name type="common">Zebra mussel</name>
    <name type="synonym">Mytilus polymorpha</name>
    <dbReference type="NCBI Taxonomy" id="45954"/>
    <lineage>
        <taxon>Eukaryota</taxon>
        <taxon>Metazoa</taxon>
        <taxon>Spiralia</taxon>
        <taxon>Lophotrochozoa</taxon>
        <taxon>Mollusca</taxon>
        <taxon>Bivalvia</taxon>
        <taxon>Autobranchia</taxon>
        <taxon>Heteroconchia</taxon>
        <taxon>Euheterodonta</taxon>
        <taxon>Imparidentia</taxon>
        <taxon>Neoheterodontei</taxon>
        <taxon>Myida</taxon>
        <taxon>Dreissenoidea</taxon>
        <taxon>Dreissenidae</taxon>
        <taxon>Dreissena</taxon>
    </lineage>
</organism>
<sequence length="673" mass="76715">MILAKKGLSKREQEEMRKKQDQVAAAAVYEEFVASFAEASKQGKTWVKGETVNAPDKAAKADKGRLYKPTSKLAELASTFQSTKELKEEPIQHIPPKVLLKKKTEDKKKSNLEMFKEELKRIQEEREERHKLKRDIRGGDSGATRFGRGDPIGGIAVFPETDDDRKSRFESDLDLSGSMGSGLGMYDLTTDETSTNIYISSINPKMTEKQLMELFGRFGPLASVKIMWPRTDEEKSRGRNCGFVAFMNRKDGERALKHLKGREIGGFEMKLGWGKPVQIPPHPVYIPPALAELTQPPPPSGLPFNAQRRSGQPRGWYGPPANRDEMNKTLSKAVIKVVIPTERNLLCIIHRMVEFVVREGPMFEAMIMNREINNPMFKFLFENQSPAHVYYRWKLFSILNGDQPYKWRLEEFRMFKGGSHWRPPPLNPYTQGMPEELVDPGDLDIIPEEQIPDNFDSTKKGKLTDSQRDRLEDMLRELTPERPKIGEAMVWCLDHADSAEEVVDCIAEALSILQTPLPKKIARLFLVSDILFNSSAKVPNASFYRRQFQRKLPEIFQDVHETYDNIDGKLKAEQFKQKVMLCFRAWEDWTVYPNDYLITLQNIFLGLVPKQLGSNTPKTPLPVGPDLDGEPLPDPDFDGLPLVDPDLDKDPRRSQRVEDLDGMPLGEDLDGEP</sequence>
<dbReference type="GO" id="GO:0003723">
    <property type="term" value="F:RNA binding"/>
    <property type="evidence" value="ECO:0007669"/>
    <property type="project" value="UniProtKB-UniRule"/>
</dbReference>
<feature type="compositionally biased region" description="Acidic residues" evidence="3">
    <location>
        <begin position="627"/>
        <end position="637"/>
    </location>
</feature>
<evidence type="ECO:0000259" key="5">
    <source>
        <dbReference type="PROSITE" id="PS50128"/>
    </source>
</evidence>
<dbReference type="Pfam" id="PF01805">
    <property type="entry name" value="Surp"/>
    <property type="match status" value="1"/>
</dbReference>
<dbReference type="SUPFAM" id="SSF54928">
    <property type="entry name" value="RNA-binding domain, RBD"/>
    <property type="match status" value="1"/>
</dbReference>
<evidence type="ECO:0000256" key="3">
    <source>
        <dbReference type="SAM" id="MobiDB-lite"/>
    </source>
</evidence>
<dbReference type="Gene3D" id="3.30.70.330">
    <property type="match status" value="1"/>
</dbReference>
<comment type="caution">
    <text evidence="7">The sequence shown here is derived from an EMBL/GenBank/DDBJ whole genome shotgun (WGS) entry which is preliminary data.</text>
</comment>
<dbReference type="SUPFAM" id="SSF48464">
    <property type="entry name" value="ENTH/VHS domain"/>
    <property type="match status" value="1"/>
</dbReference>
<dbReference type="PROSITE" id="PS50102">
    <property type="entry name" value="RRM"/>
    <property type="match status" value="1"/>
</dbReference>
<dbReference type="CDD" id="cd12223">
    <property type="entry name" value="RRM_SR140"/>
    <property type="match status" value="1"/>
</dbReference>
<evidence type="ECO:0000259" key="4">
    <source>
        <dbReference type="PROSITE" id="PS50102"/>
    </source>
</evidence>
<accession>A0A9D4GC50</accession>
<feature type="region of interest" description="Disordered" evidence="3">
    <location>
        <begin position="130"/>
        <end position="160"/>
    </location>
</feature>
<dbReference type="Gene3D" id="1.25.40.90">
    <property type="match status" value="1"/>
</dbReference>
<keyword evidence="1 2" id="KW-0694">RNA-binding</keyword>
<dbReference type="PROSITE" id="PS51391">
    <property type="entry name" value="CID"/>
    <property type="match status" value="1"/>
</dbReference>
<protein>
    <recommendedName>
        <fullName evidence="9">U2 snRNP-associated SURP motif-containing protein</fullName>
    </recommendedName>
</protein>
<evidence type="ECO:0000256" key="2">
    <source>
        <dbReference type="PROSITE-ProRule" id="PRU00176"/>
    </source>
</evidence>
<dbReference type="PANTHER" id="PTHR23140:SF0">
    <property type="entry name" value="U2 SNRNP-ASSOCIATED SURP MOTIF-CONTAINING PROTEIN"/>
    <property type="match status" value="1"/>
</dbReference>
<feature type="compositionally biased region" description="Basic and acidic residues" evidence="3">
    <location>
        <begin position="646"/>
        <end position="659"/>
    </location>
</feature>
<feature type="non-terminal residue" evidence="7">
    <location>
        <position position="673"/>
    </location>
</feature>
<keyword evidence="8" id="KW-1185">Reference proteome</keyword>
<dbReference type="FunFam" id="1.10.10.790:FF:000006">
    <property type="entry name" value="U2 snRNP-associated SURP motif-containing protein isoform X1"/>
    <property type="match status" value="1"/>
</dbReference>
<dbReference type="Gene3D" id="1.10.10.790">
    <property type="entry name" value="Surp module"/>
    <property type="match status" value="1"/>
</dbReference>
<dbReference type="InterPro" id="IPR000061">
    <property type="entry name" value="Surp"/>
</dbReference>
<dbReference type="GO" id="GO:0006396">
    <property type="term" value="P:RNA processing"/>
    <property type="evidence" value="ECO:0007669"/>
    <property type="project" value="InterPro"/>
</dbReference>
<dbReference type="PANTHER" id="PTHR23140">
    <property type="entry name" value="RNA PROCESSING PROTEIN LD23810P"/>
    <property type="match status" value="1"/>
</dbReference>
<dbReference type="InterPro" id="IPR008942">
    <property type="entry name" value="ENTH_VHS"/>
</dbReference>
<dbReference type="Pfam" id="PF00076">
    <property type="entry name" value="RRM_1"/>
    <property type="match status" value="1"/>
</dbReference>
<evidence type="ECO:0000259" key="6">
    <source>
        <dbReference type="PROSITE" id="PS51391"/>
    </source>
</evidence>
<dbReference type="SMART" id="SM00582">
    <property type="entry name" value="RPR"/>
    <property type="match status" value="1"/>
</dbReference>
<dbReference type="Proteomes" id="UP000828390">
    <property type="component" value="Unassembled WGS sequence"/>
</dbReference>
<dbReference type="AlphaFoldDB" id="A0A9D4GC50"/>
<dbReference type="PROSITE" id="PS50128">
    <property type="entry name" value="SURP"/>
    <property type="match status" value="1"/>
</dbReference>
<gene>
    <name evidence="7" type="ORF">DPMN_143003</name>
</gene>
<dbReference type="SMART" id="SM00648">
    <property type="entry name" value="SWAP"/>
    <property type="match status" value="1"/>
</dbReference>
<dbReference type="Pfam" id="PF04818">
    <property type="entry name" value="CID"/>
    <property type="match status" value="1"/>
</dbReference>
<proteinExistence type="predicted"/>
<dbReference type="GO" id="GO:0005634">
    <property type="term" value="C:nucleus"/>
    <property type="evidence" value="ECO:0007669"/>
    <property type="project" value="TreeGrafter"/>
</dbReference>
<feature type="domain" description="RRM" evidence="4">
    <location>
        <begin position="195"/>
        <end position="276"/>
    </location>
</feature>
<dbReference type="InterPro" id="IPR012677">
    <property type="entry name" value="Nucleotide-bd_a/b_plait_sf"/>
</dbReference>
<reference evidence="7" key="2">
    <citation type="submission" date="2020-11" db="EMBL/GenBank/DDBJ databases">
        <authorList>
            <person name="McCartney M.A."/>
            <person name="Auch B."/>
            <person name="Kono T."/>
            <person name="Mallez S."/>
            <person name="Becker A."/>
            <person name="Gohl D.M."/>
            <person name="Silverstein K.A.T."/>
            <person name="Koren S."/>
            <person name="Bechman K.B."/>
            <person name="Herman A."/>
            <person name="Abrahante J.E."/>
            <person name="Garbe J."/>
        </authorList>
    </citation>
    <scope>NUCLEOTIDE SEQUENCE</scope>
    <source>
        <strain evidence="7">Duluth1</strain>
        <tissue evidence="7">Whole animal</tissue>
    </source>
</reference>
<evidence type="ECO:0000256" key="1">
    <source>
        <dbReference type="ARBA" id="ARBA00022884"/>
    </source>
</evidence>
<feature type="region of interest" description="Disordered" evidence="3">
    <location>
        <begin position="616"/>
        <end position="673"/>
    </location>
</feature>
<dbReference type="InterPro" id="IPR035979">
    <property type="entry name" value="RBD_domain_sf"/>
</dbReference>
<feature type="domain" description="CID" evidence="6">
    <location>
        <begin position="463"/>
        <end position="608"/>
    </location>
</feature>
<dbReference type="InterPro" id="IPR006569">
    <property type="entry name" value="CID_dom"/>
</dbReference>
<evidence type="ECO:0008006" key="9">
    <source>
        <dbReference type="Google" id="ProtNLM"/>
    </source>
</evidence>
<name>A0A9D4GC50_DREPO</name>
<feature type="domain" description="SURP motif" evidence="5">
    <location>
        <begin position="348"/>
        <end position="391"/>
    </location>
</feature>
<dbReference type="InterPro" id="IPR051485">
    <property type="entry name" value="SR-CTD_assoc_factor"/>
</dbReference>
<dbReference type="EMBL" id="JAIWYP010000006">
    <property type="protein sequence ID" value="KAH3814501.1"/>
    <property type="molecule type" value="Genomic_DNA"/>
</dbReference>
<dbReference type="InterPro" id="IPR035967">
    <property type="entry name" value="SWAP/Surp_sf"/>
</dbReference>
<evidence type="ECO:0000313" key="7">
    <source>
        <dbReference type="EMBL" id="KAH3814501.1"/>
    </source>
</evidence>
<dbReference type="SUPFAM" id="SSF109905">
    <property type="entry name" value="Surp module (SWAP domain)"/>
    <property type="match status" value="1"/>
</dbReference>
<reference evidence="7" key="1">
    <citation type="journal article" date="2019" name="bioRxiv">
        <title>The Genome of the Zebra Mussel, Dreissena polymorpha: A Resource for Invasive Species Research.</title>
        <authorList>
            <person name="McCartney M.A."/>
            <person name="Auch B."/>
            <person name="Kono T."/>
            <person name="Mallez S."/>
            <person name="Zhang Y."/>
            <person name="Obille A."/>
            <person name="Becker A."/>
            <person name="Abrahante J.E."/>
            <person name="Garbe J."/>
            <person name="Badalamenti J.P."/>
            <person name="Herman A."/>
            <person name="Mangelson H."/>
            <person name="Liachko I."/>
            <person name="Sullivan S."/>
            <person name="Sone E.D."/>
            <person name="Koren S."/>
            <person name="Silverstein K.A.T."/>
            <person name="Beckman K.B."/>
            <person name="Gohl D.M."/>
        </authorList>
    </citation>
    <scope>NUCLEOTIDE SEQUENCE</scope>
    <source>
        <strain evidence="7">Duluth1</strain>
        <tissue evidence="7">Whole animal</tissue>
    </source>
</reference>
<dbReference type="SMART" id="SM00360">
    <property type="entry name" value="RRM"/>
    <property type="match status" value="1"/>
</dbReference>
<dbReference type="InterPro" id="IPR000504">
    <property type="entry name" value="RRM_dom"/>
</dbReference>